<dbReference type="GO" id="GO:0006508">
    <property type="term" value="P:proteolysis"/>
    <property type="evidence" value="ECO:0007669"/>
    <property type="project" value="InterPro"/>
</dbReference>
<proteinExistence type="inferred from homology"/>
<dbReference type="PANTHER" id="PTHR30023">
    <property type="entry name" value="D-ALANYL-D-ALANINE CARBOXYPEPTIDASE"/>
    <property type="match status" value="1"/>
</dbReference>
<organism evidence="4 5">
    <name type="scientific">Poriferisphaera corsica</name>
    <dbReference type="NCBI Taxonomy" id="2528020"/>
    <lineage>
        <taxon>Bacteria</taxon>
        <taxon>Pseudomonadati</taxon>
        <taxon>Planctomycetota</taxon>
        <taxon>Phycisphaerae</taxon>
        <taxon>Phycisphaerales</taxon>
        <taxon>Phycisphaeraceae</taxon>
        <taxon>Poriferisphaera</taxon>
    </lineage>
</organism>
<keyword evidence="2 4" id="KW-0378">Hydrolase</keyword>
<dbReference type="AlphaFoldDB" id="A0A517YP39"/>
<dbReference type="PRINTS" id="PR00922">
    <property type="entry name" value="DADACBPTASE3"/>
</dbReference>
<evidence type="ECO:0000256" key="2">
    <source>
        <dbReference type="ARBA" id="ARBA00022801"/>
    </source>
</evidence>
<evidence type="ECO:0000313" key="5">
    <source>
        <dbReference type="Proteomes" id="UP000317369"/>
    </source>
</evidence>
<feature type="signal peptide" evidence="3">
    <location>
        <begin position="1"/>
        <end position="24"/>
    </location>
</feature>
<keyword evidence="4" id="KW-0121">Carboxypeptidase</keyword>
<keyword evidence="3" id="KW-0732">Signal</keyword>
<dbReference type="PANTHER" id="PTHR30023:SF0">
    <property type="entry name" value="PENICILLIN-SENSITIVE CARBOXYPEPTIDASE A"/>
    <property type="match status" value="1"/>
</dbReference>
<dbReference type="SUPFAM" id="SSF56601">
    <property type="entry name" value="beta-lactamase/transpeptidase-like"/>
    <property type="match status" value="1"/>
</dbReference>
<evidence type="ECO:0000313" key="4">
    <source>
        <dbReference type="EMBL" id="QDU31991.1"/>
    </source>
</evidence>
<dbReference type="Gene3D" id="3.40.710.10">
    <property type="entry name" value="DD-peptidase/beta-lactamase superfamily"/>
    <property type="match status" value="2"/>
</dbReference>
<feature type="chain" id="PRO_5022214101" evidence="3">
    <location>
        <begin position="25"/>
        <end position="506"/>
    </location>
</feature>
<accession>A0A517YP39</accession>
<evidence type="ECO:0000256" key="3">
    <source>
        <dbReference type="SAM" id="SignalP"/>
    </source>
</evidence>
<dbReference type="GO" id="GO:0000270">
    <property type="term" value="P:peptidoglycan metabolic process"/>
    <property type="evidence" value="ECO:0007669"/>
    <property type="project" value="TreeGrafter"/>
</dbReference>
<reference evidence="4 5" key="1">
    <citation type="submission" date="2019-02" db="EMBL/GenBank/DDBJ databases">
        <title>Deep-cultivation of Planctomycetes and their phenomic and genomic characterization uncovers novel biology.</title>
        <authorList>
            <person name="Wiegand S."/>
            <person name="Jogler M."/>
            <person name="Boedeker C."/>
            <person name="Pinto D."/>
            <person name="Vollmers J."/>
            <person name="Rivas-Marin E."/>
            <person name="Kohn T."/>
            <person name="Peeters S.H."/>
            <person name="Heuer A."/>
            <person name="Rast P."/>
            <person name="Oberbeckmann S."/>
            <person name="Bunk B."/>
            <person name="Jeske O."/>
            <person name="Meyerdierks A."/>
            <person name="Storesund J.E."/>
            <person name="Kallscheuer N."/>
            <person name="Luecker S."/>
            <person name="Lage O.M."/>
            <person name="Pohl T."/>
            <person name="Merkel B.J."/>
            <person name="Hornburger P."/>
            <person name="Mueller R.-W."/>
            <person name="Bruemmer F."/>
            <person name="Labrenz M."/>
            <person name="Spormann A.M."/>
            <person name="Op den Camp H."/>
            <person name="Overmann J."/>
            <person name="Amann R."/>
            <person name="Jetten M.S.M."/>
            <person name="Mascher T."/>
            <person name="Medema M.H."/>
            <person name="Devos D.P."/>
            <person name="Kaster A.-K."/>
            <person name="Ovreas L."/>
            <person name="Rohde M."/>
            <person name="Galperin M.Y."/>
            <person name="Jogler C."/>
        </authorList>
    </citation>
    <scope>NUCLEOTIDE SEQUENCE [LARGE SCALE GENOMIC DNA]</scope>
    <source>
        <strain evidence="4 5">KS4</strain>
    </source>
</reference>
<dbReference type="RefSeq" id="WP_145072816.1">
    <property type="nucleotide sequence ID" value="NZ_CP036425.1"/>
</dbReference>
<protein>
    <submittedName>
        <fullName evidence="4">D-alanyl-D-alanine carboxypeptidase</fullName>
        <ecNumber evidence="4">3.4.16.4</ecNumber>
    </submittedName>
</protein>
<keyword evidence="5" id="KW-1185">Reference proteome</keyword>
<dbReference type="NCBIfam" id="TIGR00666">
    <property type="entry name" value="PBP4"/>
    <property type="match status" value="1"/>
</dbReference>
<name>A0A517YP39_9BACT</name>
<dbReference type="EMBL" id="CP036425">
    <property type="protein sequence ID" value="QDU31991.1"/>
    <property type="molecule type" value="Genomic_DNA"/>
</dbReference>
<dbReference type="EC" id="3.4.16.4" evidence="4"/>
<dbReference type="Pfam" id="PF02113">
    <property type="entry name" value="Peptidase_S13"/>
    <property type="match status" value="1"/>
</dbReference>
<dbReference type="Gene3D" id="3.50.80.20">
    <property type="entry name" value="D-Ala-D-Ala carboxypeptidase C, peptidase S13"/>
    <property type="match status" value="1"/>
</dbReference>
<gene>
    <name evidence="4" type="primary">dac</name>
    <name evidence="4" type="ORF">KS4_00190</name>
</gene>
<dbReference type="GO" id="GO:0009002">
    <property type="term" value="F:serine-type D-Ala-D-Ala carboxypeptidase activity"/>
    <property type="evidence" value="ECO:0007669"/>
    <property type="project" value="UniProtKB-EC"/>
</dbReference>
<dbReference type="Proteomes" id="UP000317369">
    <property type="component" value="Chromosome"/>
</dbReference>
<dbReference type="OrthoDB" id="9802627at2"/>
<dbReference type="InterPro" id="IPR000667">
    <property type="entry name" value="Peptidase_S13"/>
</dbReference>
<sequence precursor="true">MLHFKRAYQYLLIPVLLFCSNAHAIDIESPLRNLIQTSNLGDTQYSITVKDLDYNQYLAQINSELLLMPASNMKLLTTAASIDILGTDFVFGTELRLIENENGNLPSLIIKGDGDPAFCDPILLREHNLGIEDILDMWIKAIVDSGQTHFQNLYLDDRIFDYQLTHPDWEKNDLLNHYGAEISGLNFYLNCIDVTPIPSRYLAQEPRVLIFPDAPFLTTSNRAKTGKHDRFWISRPPDRNELTFHGTVKNAFTKPVQITVHEPAIFFSRYLISELTKRNITVDQIVRPDIIDALPTGKVLHVIRTTLPLVLARTNQDSVNLYAESLFKRIGNKITGEPGSWNNGAAAMRYFLRNLVGPTASTAQISDGSGLSRSNRISSNMIVQLLSSMYEDPEKMDMYRESLAYAGKTNLNERQAAGTLRKRFRDLNKGHWVFGKTGYLTGVVTVSGYYIYPSPQNPEISRTIAFSFLFNNVKPPVQAYQIKNLQDKMISKIQNALLMEERVNSN</sequence>
<dbReference type="InterPro" id="IPR012338">
    <property type="entry name" value="Beta-lactam/transpept-like"/>
</dbReference>
<keyword evidence="4" id="KW-0645">Protease</keyword>
<dbReference type="KEGG" id="pcor:KS4_00190"/>
<evidence type="ECO:0000256" key="1">
    <source>
        <dbReference type="ARBA" id="ARBA00006096"/>
    </source>
</evidence>
<comment type="similarity">
    <text evidence="1">Belongs to the peptidase S13 family.</text>
</comment>